<evidence type="ECO:0000313" key="3">
    <source>
        <dbReference type="Proteomes" id="UP000250915"/>
    </source>
</evidence>
<feature type="compositionally biased region" description="Polar residues" evidence="1">
    <location>
        <begin position="47"/>
        <end position="65"/>
    </location>
</feature>
<dbReference type="AlphaFoldDB" id="A0A329LZH6"/>
<comment type="caution">
    <text evidence="2">The sequence shown here is derived from an EMBL/GenBank/DDBJ whole genome shotgun (WGS) entry which is preliminary data.</text>
</comment>
<feature type="compositionally biased region" description="Basic and acidic residues" evidence="1">
    <location>
        <begin position="82"/>
        <end position="91"/>
    </location>
</feature>
<feature type="region of interest" description="Disordered" evidence="1">
    <location>
        <begin position="1"/>
        <end position="91"/>
    </location>
</feature>
<dbReference type="Proteomes" id="UP000250915">
    <property type="component" value="Unassembled WGS sequence"/>
</dbReference>
<gene>
    <name evidence="2" type="ORF">DQP57_10910</name>
</gene>
<protein>
    <submittedName>
        <fullName evidence="2">Uncharacterized protein</fullName>
    </submittedName>
</protein>
<sequence length="91" mass="9856">MSVVAWHRVTPGPGGCCDAGPSRETRSGPPGMRLRSPSGTRDAMQTREVSPRTSCDQQFTPSQQVLLPRFPNRAAPAQTGRIRVDRPAGTR</sequence>
<dbReference type="EMBL" id="QMEV01000017">
    <property type="protein sequence ID" value="RAV11833.1"/>
    <property type="molecule type" value="Genomic_DNA"/>
</dbReference>
<evidence type="ECO:0000256" key="1">
    <source>
        <dbReference type="SAM" id="MobiDB-lite"/>
    </source>
</evidence>
<dbReference type="OrthoDB" id="9949437at2"/>
<accession>A0A329LZH6</accession>
<organism evidence="2 3">
    <name type="scientific">Mycobacterium colombiense</name>
    <dbReference type="NCBI Taxonomy" id="339268"/>
    <lineage>
        <taxon>Bacteria</taxon>
        <taxon>Bacillati</taxon>
        <taxon>Actinomycetota</taxon>
        <taxon>Actinomycetes</taxon>
        <taxon>Mycobacteriales</taxon>
        <taxon>Mycobacteriaceae</taxon>
        <taxon>Mycobacterium</taxon>
        <taxon>Mycobacterium avium complex (MAC)</taxon>
    </lineage>
</organism>
<proteinExistence type="predicted"/>
<evidence type="ECO:0000313" key="2">
    <source>
        <dbReference type="EMBL" id="RAV11833.1"/>
    </source>
</evidence>
<name>A0A329LZH6_9MYCO</name>
<reference evidence="2 3" key="1">
    <citation type="submission" date="2018-06" db="EMBL/GenBank/DDBJ databases">
        <title>NTM in soil in Japan.</title>
        <authorList>
            <person name="Ohya K."/>
        </authorList>
    </citation>
    <scope>NUCLEOTIDE SEQUENCE [LARGE SCALE GENOMIC DNA]</scope>
    <source>
        <strain evidence="2 3">GF28</strain>
    </source>
</reference>